<reference evidence="6" key="1">
    <citation type="submission" date="2017-11" db="EMBL/GenBank/DDBJ databases">
        <title>Otitis media/interna in a cat caused by the recently described species Corynebacterium provencense.</title>
        <authorList>
            <person name="Kittl S."/>
            <person name="Brodard I."/>
            <person name="Rychener L."/>
            <person name="Jores J."/>
            <person name="Roosje P."/>
            <person name="Gobeli Brawand S."/>
        </authorList>
    </citation>
    <scope>NUCLEOTIDE SEQUENCE [LARGE SCALE GENOMIC DNA]</scope>
    <source>
        <strain evidence="6">17KM38</strain>
    </source>
</reference>
<evidence type="ECO:0000259" key="4">
    <source>
        <dbReference type="SMART" id="SM00903"/>
    </source>
</evidence>
<sequence>MTTTTTQTARTDSTTGTTLTGVAAPTAPELSSAAPLSPTELRAAWASIPTPITTVAAVVDGAPVGLIVGSYVGLSLEPALVAVSIQKTSRSWPLIRRAEHIGVSVLTTDHAPLVRQLAGPQDDRFTGIGWEDDRGAVLLEDAVVHLTGQITEELETGDHVTAILQVDRVISRAPSAAPLVFHGSQVSSVGGI</sequence>
<dbReference type="PANTHER" id="PTHR30466:SF11">
    <property type="entry name" value="FLAVIN-DEPENDENT MONOOXYGENASE, REDUCTASE SUBUNIT HSAB"/>
    <property type="match status" value="1"/>
</dbReference>
<feature type="region of interest" description="Disordered" evidence="3">
    <location>
        <begin position="1"/>
        <end position="35"/>
    </location>
</feature>
<comment type="similarity">
    <text evidence="1">Belongs to the non-flavoprotein flavin reductase family.</text>
</comment>
<evidence type="ECO:0000256" key="1">
    <source>
        <dbReference type="ARBA" id="ARBA00008898"/>
    </source>
</evidence>
<dbReference type="GO" id="GO:0004497">
    <property type="term" value="F:monooxygenase activity"/>
    <property type="evidence" value="ECO:0007669"/>
    <property type="project" value="UniProtKB-KW"/>
</dbReference>
<feature type="compositionally biased region" description="Low complexity" evidence="3">
    <location>
        <begin position="1"/>
        <end position="27"/>
    </location>
</feature>
<dbReference type="OrthoDB" id="9792858at2"/>
<dbReference type="InterPro" id="IPR002563">
    <property type="entry name" value="Flavin_Rdtase-like_dom"/>
</dbReference>
<dbReference type="InterPro" id="IPR050268">
    <property type="entry name" value="NADH-dep_flavin_reductase"/>
</dbReference>
<dbReference type="SUPFAM" id="SSF50475">
    <property type="entry name" value="FMN-binding split barrel"/>
    <property type="match status" value="1"/>
</dbReference>
<dbReference type="GO" id="GO:0036382">
    <property type="term" value="F:flavin reductase (NADH) activity"/>
    <property type="evidence" value="ECO:0007669"/>
    <property type="project" value="UniProtKB-EC"/>
</dbReference>
<dbReference type="GO" id="GO:0042602">
    <property type="term" value="F:riboflavin reductase (NADPH) activity"/>
    <property type="evidence" value="ECO:0007669"/>
    <property type="project" value="TreeGrafter"/>
</dbReference>
<name>A0A2Z3YPK9_9CORY</name>
<evidence type="ECO:0000313" key="5">
    <source>
        <dbReference type="EMBL" id="AWT25411.1"/>
    </source>
</evidence>
<evidence type="ECO:0000256" key="2">
    <source>
        <dbReference type="ARBA" id="ARBA00023002"/>
    </source>
</evidence>
<dbReference type="GO" id="GO:0010181">
    <property type="term" value="F:FMN binding"/>
    <property type="evidence" value="ECO:0007669"/>
    <property type="project" value="InterPro"/>
</dbReference>
<dbReference type="Pfam" id="PF01613">
    <property type="entry name" value="Flavin_Reduct"/>
    <property type="match status" value="1"/>
</dbReference>
<gene>
    <name evidence="5" type="primary">hsaB_2</name>
    <name evidence="5" type="ORF">Csp1_05990</name>
</gene>
<dbReference type="Proteomes" id="UP000247696">
    <property type="component" value="Chromosome"/>
</dbReference>
<protein>
    <submittedName>
        <fullName evidence="5">Flavin-dependent monooxygenase, reductase subunit HsaB</fullName>
        <ecNumber evidence="5">1.5.1.36</ecNumber>
    </submittedName>
</protein>
<evidence type="ECO:0000256" key="3">
    <source>
        <dbReference type="SAM" id="MobiDB-lite"/>
    </source>
</evidence>
<keyword evidence="5" id="KW-0503">Monooxygenase</keyword>
<dbReference type="EMBL" id="CP024988">
    <property type="protein sequence ID" value="AWT25411.1"/>
    <property type="molecule type" value="Genomic_DNA"/>
</dbReference>
<dbReference type="SMART" id="SM00903">
    <property type="entry name" value="Flavin_Reduct"/>
    <property type="match status" value="1"/>
</dbReference>
<dbReference type="EC" id="1.5.1.36" evidence="5"/>
<accession>A0A2Z3YPK9</accession>
<proteinExistence type="inferred from homology"/>
<evidence type="ECO:0000313" key="6">
    <source>
        <dbReference type="Proteomes" id="UP000247696"/>
    </source>
</evidence>
<dbReference type="STRING" id="1737425.GCA_900049755_00775"/>
<dbReference type="InterPro" id="IPR012349">
    <property type="entry name" value="Split_barrel_FMN-bd"/>
</dbReference>
<dbReference type="KEGG" id="cpre:Csp1_05990"/>
<feature type="domain" description="Flavin reductase like" evidence="4">
    <location>
        <begin position="46"/>
        <end position="188"/>
    </location>
</feature>
<dbReference type="RefSeq" id="WP_110482425.1">
    <property type="nucleotide sequence ID" value="NZ_CP024988.1"/>
</dbReference>
<dbReference type="Gene3D" id="2.30.110.10">
    <property type="entry name" value="Electron Transport, Fmn-binding Protein, Chain A"/>
    <property type="match status" value="1"/>
</dbReference>
<dbReference type="PANTHER" id="PTHR30466">
    <property type="entry name" value="FLAVIN REDUCTASE"/>
    <property type="match status" value="1"/>
</dbReference>
<dbReference type="AlphaFoldDB" id="A0A2Z3YPK9"/>
<keyword evidence="2 5" id="KW-0560">Oxidoreductase</keyword>
<keyword evidence="6" id="KW-1185">Reference proteome</keyword>
<organism evidence="5 6">
    <name type="scientific">Corynebacterium provencense</name>
    <dbReference type="NCBI Taxonomy" id="1737425"/>
    <lineage>
        <taxon>Bacteria</taxon>
        <taxon>Bacillati</taxon>
        <taxon>Actinomycetota</taxon>
        <taxon>Actinomycetes</taxon>
        <taxon>Mycobacteriales</taxon>
        <taxon>Corynebacteriaceae</taxon>
        <taxon>Corynebacterium</taxon>
    </lineage>
</organism>